<organism evidence="1 2">
    <name type="scientific">Caenorhabditis nigoni</name>
    <dbReference type="NCBI Taxonomy" id="1611254"/>
    <lineage>
        <taxon>Eukaryota</taxon>
        <taxon>Metazoa</taxon>
        <taxon>Ecdysozoa</taxon>
        <taxon>Nematoda</taxon>
        <taxon>Chromadorea</taxon>
        <taxon>Rhabditida</taxon>
        <taxon>Rhabditina</taxon>
        <taxon>Rhabditomorpha</taxon>
        <taxon>Rhabditoidea</taxon>
        <taxon>Rhabditidae</taxon>
        <taxon>Peloderinae</taxon>
        <taxon>Caenorhabditis</taxon>
    </lineage>
</organism>
<sequence length="387" mass="44696">MTSVIGKRLNEIVQFDFSKPLDPNVQAKLTVQLCSQFLEPLTEEINKKGKEQNEKEEEEEVMEDELDIIGQMDDYLTSESMINFFDKRNLRCNAVLPFISAVPVQDWEKRDVSVVASFGFPKKVPNRLLARFRSNKILKVFVTKVKDMFPNHTVTDVEHNEFAKVPYLLCTVDNVTVIIKISMKPFCSPQFMSKDVIEAYKGCDDRFVILANYFHQFLKSKAVNKKDQRKSKSIIPKLCTIKMMFIHLFKHYGLLPANNNNSLERKMSSLSIQDKKSVSLGTLFFLFLDYYLDVISLETDYLEITTGQSMCKMDIGLTNLNILSISDIFDDHIPGERVNDTLIFKKILKASFNCIKKYLVQRTTDVLNDLRVIPLRPRNVVLDDVKK</sequence>
<accession>A0A2G5V0V4</accession>
<gene>
    <name evidence="1" type="primary">Cni-C07D10.5</name>
    <name evidence="1" type="synonym">Cnig_chr_II.g5341</name>
    <name evidence="1" type="ORF">B9Z55_005341</name>
</gene>
<evidence type="ECO:0000313" key="2">
    <source>
        <dbReference type="Proteomes" id="UP000230233"/>
    </source>
</evidence>
<dbReference type="Proteomes" id="UP000230233">
    <property type="component" value="Chromosome II"/>
</dbReference>
<reference evidence="2" key="1">
    <citation type="submission" date="2017-10" db="EMBL/GenBank/DDBJ databases">
        <title>Rapid genome shrinkage in a self-fertile nematode reveals novel sperm competition proteins.</title>
        <authorList>
            <person name="Yin D."/>
            <person name="Schwarz E.M."/>
            <person name="Thomas C.G."/>
            <person name="Felde R.L."/>
            <person name="Korf I.F."/>
            <person name="Cutter A.D."/>
            <person name="Schartner C.M."/>
            <person name="Ralston E.J."/>
            <person name="Meyer B.J."/>
            <person name="Haag E.S."/>
        </authorList>
    </citation>
    <scope>NUCLEOTIDE SEQUENCE [LARGE SCALE GENOMIC DNA]</scope>
    <source>
        <strain evidence="2">JU1422</strain>
    </source>
</reference>
<dbReference type="OrthoDB" id="5802215at2759"/>
<dbReference type="AlphaFoldDB" id="A0A2G5V0V4"/>
<protein>
    <submittedName>
        <fullName evidence="1">Uncharacterized protein</fullName>
    </submittedName>
</protein>
<name>A0A2G5V0V4_9PELO</name>
<keyword evidence="2" id="KW-1185">Reference proteome</keyword>
<evidence type="ECO:0000313" key="1">
    <source>
        <dbReference type="EMBL" id="PIC45261.1"/>
    </source>
</evidence>
<proteinExistence type="predicted"/>
<dbReference type="Gene3D" id="1.10.1410.10">
    <property type="match status" value="1"/>
</dbReference>
<dbReference type="EMBL" id="PDUG01000002">
    <property type="protein sequence ID" value="PIC45261.1"/>
    <property type="molecule type" value="Genomic_DNA"/>
</dbReference>
<comment type="caution">
    <text evidence="1">The sequence shown here is derived from an EMBL/GenBank/DDBJ whole genome shotgun (WGS) entry which is preliminary data.</text>
</comment>
<dbReference type="SUPFAM" id="SSF81631">
    <property type="entry name" value="PAP/OAS1 substrate-binding domain"/>
    <property type="match status" value="1"/>
</dbReference>